<evidence type="ECO:0000313" key="1">
    <source>
        <dbReference type="EMBL" id="TKA61989.1"/>
    </source>
</evidence>
<evidence type="ECO:0000313" key="2">
    <source>
        <dbReference type="Proteomes" id="UP000309340"/>
    </source>
</evidence>
<proteinExistence type="predicted"/>
<dbReference type="Proteomes" id="UP000309340">
    <property type="component" value="Unassembled WGS sequence"/>
</dbReference>
<gene>
    <name evidence="1" type="ORF">B0A55_09988</name>
</gene>
<accession>A0A4V5ND56</accession>
<keyword evidence="2" id="KW-1185">Reference proteome</keyword>
<name>A0A4V5ND56_9PEZI</name>
<sequence length="172" mass="19146">MLATGHPALVLKNLTIAKDQPWNRPGIPVWSGSETPHDLTPIRASIASALEAMYSSTSLDLASYTEHNLVPGLAQFLLSTSPAFRWRFDPDCASALQFITGATKFYEVWLNGRFMAYDARSEVQAERERVAWEGSEAEVDLEPVVLADVRVVGSTEKWHGCGLRMGQFWTEM</sequence>
<protein>
    <submittedName>
        <fullName evidence="1">Uncharacterized protein</fullName>
    </submittedName>
</protein>
<dbReference type="OrthoDB" id="62952at2759"/>
<comment type="caution">
    <text evidence="1">The sequence shown here is derived from an EMBL/GenBank/DDBJ whole genome shotgun (WGS) entry which is preliminary data.</text>
</comment>
<reference evidence="1 2" key="1">
    <citation type="submission" date="2017-03" db="EMBL/GenBank/DDBJ databases">
        <title>Genomes of endolithic fungi from Antarctica.</title>
        <authorList>
            <person name="Coleine C."/>
            <person name="Masonjones S."/>
            <person name="Stajich J.E."/>
        </authorList>
    </citation>
    <scope>NUCLEOTIDE SEQUENCE [LARGE SCALE GENOMIC DNA]</scope>
    <source>
        <strain evidence="1 2">CCFEE 5184</strain>
    </source>
</reference>
<dbReference type="AlphaFoldDB" id="A0A4V5ND56"/>
<organism evidence="1 2">
    <name type="scientific">Friedmanniomyces simplex</name>
    <dbReference type="NCBI Taxonomy" id="329884"/>
    <lineage>
        <taxon>Eukaryota</taxon>
        <taxon>Fungi</taxon>
        <taxon>Dikarya</taxon>
        <taxon>Ascomycota</taxon>
        <taxon>Pezizomycotina</taxon>
        <taxon>Dothideomycetes</taxon>
        <taxon>Dothideomycetidae</taxon>
        <taxon>Mycosphaerellales</taxon>
        <taxon>Teratosphaeriaceae</taxon>
        <taxon>Friedmanniomyces</taxon>
    </lineage>
</organism>
<dbReference type="EMBL" id="NAJQ01001145">
    <property type="protein sequence ID" value="TKA61989.1"/>
    <property type="molecule type" value="Genomic_DNA"/>
</dbReference>